<feature type="active site" description="Proton acceptor" evidence="7">
    <location>
        <position position="102"/>
    </location>
</feature>
<keyword evidence="2" id="KW-0732">Signal</keyword>
<dbReference type="GO" id="GO:0009252">
    <property type="term" value="P:peptidoglycan biosynthetic process"/>
    <property type="evidence" value="ECO:0007669"/>
    <property type="project" value="UniProtKB-KW"/>
</dbReference>
<feature type="active site" evidence="7">
    <location>
        <position position="159"/>
    </location>
</feature>
<dbReference type="HOGENOM" id="CLU_027070_2_0_9"/>
<keyword evidence="10" id="KW-0175">Coiled coil</keyword>
<dbReference type="SUPFAM" id="SSF56601">
    <property type="entry name" value="beta-lactamase/transpeptidase-like"/>
    <property type="match status" value="1"/>
</dbReference>
<evidence type="ECO:0000259" key="11">
    <source>
        <dbReference type="Pfam" id="PF00768"/>
    </source>
</evidence>
<feature type="binding site" evidence="8">
    <location>
        <position position="272"/>
    </location>
    <ligand>
        <name>substrate</name>
    </ligand>
</feature>
<keyword evidence="12" id="KW-0121">Carboxypeptidase</keyword>
<sequence>MRSRRQRHNEKKSKIKLTLLMICIFFTICIAALFMLNHSTNKNNLETEITEEKQKVRSYDKINQDVAYDIHSSNAILISLDDNEILLDKSGDERVYPASLTKIMTAIVAIENLPNLNQKIHLEKDMFDELYTQGASMAGFLPNESVEAIDLIYGVLLPSGAESCIGLANEISDSEKDYVRLMNEKAQELGMKNTHFTNSTGLHNERHYSTVSDIAILLEYALQDDTFREIYTSKSHTAQGTNLQPDGVTLQSTMFKHMDTDELNNGTIEGGKTGYTQEAKLCLASLANIDGKEYILVTANADGSPQTEQFNILDAFTVYNQISDSSDY</sequence>
<dbReference type="Gene3D" id="3.40.710.10">
    <property type="entry name" value="DD-peptidase/beta-lactamase superfamily"/>
    <property type="match status" value="1"/>
</dbReference>
<dbReference type="eggNOG" id="COG1686">
    <property type="taxonomic scope" value="Bacteria"/>
</dbReference>
<evidence type="ECO:0000313" key="13">
    <source>
        <dbReference type="Proteomes" id="UP000006094"/>
    </source>
</evidence>
<keyword evidence="12" id="KW-0645">Protease</keyword>
<dbReference type="Proteomes" id="UP000006094">
    <property type="component" value="Chromosome"/>
</dbReference>
<reference evidence="12 13" key="1">
    <citation type="journal article" date="2012" name="PLoS ONE">
        <title>The purine-utilizing bacterium Clostridium acidurici 9a: a genome-guided metabolic reconsideration.</title>
        <authorList>
            <person name="Hartwich K."/>
            <person name="Poehlein A."/>
            <person name="Daniel R."/>
        </authorList>
    </citation>
    <scope>NUCLEOTIDE SEQUENCE [LARGE SCALE GENOMIC DNA]</scope>
    <source>
        <strain evidence="13">ATCC 7906 / DSM 604 / BCRC 14475 / CIP 104303 / KCTC 5404 / NCIMB 10678 / 9a</strain>
    </source>
</reference>
<dbReference type="OrthoDB" id="9791132at2"/>
<evidence type="ECO:0000256" key="3">
    <source>
        <dbReference type="ARBA" id="ARBA00022801"/>
    </source>
</evidence>
<dbReference type="EC" id="3.4.16.4" evidence="12"/>
<evidence type="ECO:0000256" key="2">
    <source>
        <dbReference type="ARBA" id="ARBA00022729"/>
    </source>
</evidence>
<gene>
    <name evidence="12" type="primary">vanY</name>
    <name evidence="12" type="ordered locus">Curi_c20120</name>
</gene>
<feature type="domain" description="Peptidase S11 D-alanyl-D-alanine carboxypeptidase A N-terminal" evidence="11">
    <location>
        <begin position="67"/>
        <end position="302"/>
    </location>
</feature>
<dbReference type="KEGG" id="cad:Curi_c20120"/>
<dbReference type="GO" id="GO:0009002">
    <property type="term" value="F:serine-type D-Ala-D-Ala carboxypeptidase activity"/>
    <property type="evidence" value="ECO:0007669"/>
    <property type="project" value="UniProtKB-EC"/>
</dbReference>
<keyword evidence="5" id="KW-0573">Peptidoglycan synthesis</keyword>
<dbReference type="STRING" id="1128398.Curi_c20120"/>
<name>K0B307_GOTA9</name>
<evidence type="ECO:0000313" key="12">
    <source>
        <dbReference type="EMBL" id="AFS79016.1"/>
    </source>
</evidence>
<comment type="similarity">
    <text evidence="1 9">Belongs to the peptidase S11 family.</text>
</comment>
<accession>K0B307</accession>
<evidence type="ECO:0000256" key="5">
    <source>
        <dbReference type="ARBA" id="ARBA00022984"/>
    </source>
</evidence>
<evidence type="ECO:0000256" key="4">
    <source>
        <dbReference type="ARBA" id="ARBA00022960"/>
    </source>
</evidence>
<dbReference type="InterPro" id="IPR012338">
    <property type="entry name" value="Beta-lactam/transpept-like"/>
</dbReference>
<dbReference type="PANTHER" id="PTHR21581:SF6">
    <property type="entry name" value="TRAFFICKING PROTEIN PARTICLE COMPLEX SUBUNIT 12"/>
    <property type="match status" value="1"/>
</dbReference>
<evidence type="ECO:0000256" key="10">
    <source>
        <dbReference type="SAM" id="Coils"/>
    </source>
</evidence>
<keyword evidence="6" id="KW-0961">Cell wall biogenesis/degradation</keyword>
<keyword evidence="13" id="KW-1185">Reference proteome</keyword>
<evidence type="ECO:0000256" key="6">
    <source>
        <dbReference type="ARBA" id="ARBA00023316"/>
    </source>
</evidence>
<dbReference type="RefSeq" id="WP_014968152.1">
    <property type="nucleotide sequence ID" value="NC_018664.1"/>
</dbReference>
<evidence type="ECO:0000256" key="8">
    <source>
        <dbReference type="PIRSR" id="PIRSR618044-2"/>
    </source>
</evidence>
<feature type="coiled-coil region" evidence="10">
    <location>
        <begin position="35"/>
        <end position="62"/>
    </location>
</feature>
<dbReference type="PANTHER" id="PTHR21581">
    <property type="entry name" value="D-ALANYL-D-ALANINE CARBOXYPEPTIDASE"/>
    <property type="match status" value="1"/>
</dbReference>
<dbReference type="GO" id="GO:0006508">
    <property type="term" value="P:proteolysis"/>
    <property type="evidence" value="ECO:0007669"/>
    <property type="project" value="InterPro"/>
</dbReference>
<organism evidence="12 13">
    <name type="scientific">Gottschalkia acidurici (strain ATCC 7906 / DSM 604 / BCRC 14475 / CIP 104303 / KCTC 5404 / NCIMB 10678 / 9a)</name>
    <name type="common">Clostridium acidurici</name>
    <dbReference type="NCBI Taxonomy" id="1128398"/>
    <lineage>
        <taxon>Bacteria</taxon>
        <taxon>Bacillati</taxon>
        <taxon>Bacillota</taxon>
        <taxon>Tissierellia</taxon>
        <taxon>Tissierellales</taxon>
        <taxon>Gottschalkiaceae</taxon>
        <taxon>Gottschalkia</taxon>
    </lineage>
</organism>
<keyword evidence="4" id="KW-0133">Cell shape</keyword>
<evidence type="ECO:0000256" key="9">
    <source>
        <dbReference type="RuleBase" id="RU004016"/>
    </source>
</evidence>
<protein>
    <submittedName>
        <fullName evidence="12">D-alanyl-D-alanine carboxypeptidase VanY</fullName>
        <ecNumber evidence="12">3.4.16.4</ecNumber>
    </submittedName>
</protein>
<keyword evidence="3 12" id="KW-0378">Hydrolase</keyword>
<dbReference type="PRINTS" id="PR00725">
    <property type="entry name" value="DADACBPTASE1"/>
</dbReference>
<dbReference type="InterPro" id="IPR001967">
    <property type="entry name" value="Peptidase_S11_N"/>
</dbReference>
<evidence type="ECO:0000256" key="7">
    <source>
        <dbReference type="PIRSR" id="PIRSR618044-1"/>
    </source>
</evidence>
<dbReference type="GO" id="GO:0071555">
    <property type="term" value="P:cell wall organization"/>
    <property type="evidence" value="ECO:0007669"/>
    <property type="project" value="UniProtKB-KW"/>
</dbReference>
<dbReference type="InterPro" id="IPR018044">
    <property type="entry name" value="Peptidase_S11"/>
</dbReference>
<evidence type="ECO:0000256" key="1">
    <source>
        <dbReference type="ARBA" id="ARBA00007164"/>
    </source>
</evidence>
<dbReference type="EMBL" id="CP003326">
    <property type="protein sequence ID" value="AFS79016.1"/>
    <property type="molecule type" value="Genomic_DNA"/>
</dbReference>
<dbReference type="PATRIC" id="fig|1128398.3.peg.2074"/>
<proteinExistence type="inferred from homology"/>
<feature type="active site" description="Acyl-ester intermediate" evidence="7">
    <location>
        <position position="99"/>
    </location>
</feature>
<dbReference type="GO" id="GO:0008360">
    <property type="term" value="P:regulation of cell shape"/>
    <property type="evidence" value="ECO:0007669"/>
    <property type="project" value="UniProtKB-KW"/>
</dbReference>
<dbReference type="Pfam" id="PF00768">
    <property type="entry name" value="Peptidase_S11"/>
    <property type="match status" value="1"/>
</dbReference>
<dbReference type="AlphaFoldDB" id="K0B307"/>